<comment type="caution">
    <text evidence="1">The sequence shown here is derived from an EMBL/GenBank/DDBJ whole genome shotgun (WGS) entry which is preliminary data.</text>
</comment>
<accession>A0AAP0BQ09</accession>
<dbReference type="PANTHER" id="PTHR32166">
    <property type="entry name" value="OSJNBA0013A04.12 PROTEIN"/>
    <property type="match status" value="1"/>
</dbReference>
<evidence type="ECO:0000313" key="1">
    <source>
        <dbReference type="EMBL" id="KAK8944642.1"/>
    </source>
</evidence>
<dbReference type="PANTHER" id="PTHR32166:SF74">
    <property type="entry name" value="OS05G0256350 PROTEIN"/>
    <property type="match status" value="1"/>
</dbReference>
<dbReference type="AlphaFoldDB" id="A0AAP0BQ09"/>
<evidence type="ECO:0000313" key="2">
    <source>
        <dbReference type="Proteomes" id="UP001418222"/>
    </source>
</evidence>
<keyword evidence="2" id="KW-1185">Reference proteome</keyword>
<gene>
    <name evidence="1" type="ORF">KSP39_PZI007523</name>
</gene>
<organism evidence="1 2">
    <name type="scientific">Platanthera zijinensis</name>
    <dbReference type="NCBI Taxonomy" id="2320716"/>
    <lineage>
        <taxon>Eukaryota</taxon>
        <taxon>Viridiplantae</taxon>
        <taxon>Streptophyta</taxon>
        <taxon>Embryophyta</taxon>
        <taxon>Tracheophyta</taxon>
        <taxon>Spermatophyta</taxon>
        <taxon>Magnoliopsida</taxon>
        <taxon>Liliopsida</taxon>
        <taxon>Asparagales</taxon>
        <taxon>Orchidaceae</taxon>
        <taxon>Orchidoideae</taxon>
        <taxon>Orchideae</taxon>
        <taxon>Orchidinae</taxon>
        <taxon>Platanthera</taxon>
    </lineage>
</organism>
<dbReference type="InterPro" id="IPR012337">
    <property type="entry name" value="RNaseH-like_sf"/>
</dbReference>
<dbReference type="EMBL" id="JBBWWQ010000006">
    <property type="protein sequence ID" value="KAK8944642.1"/>
    <property type="molecule type" value="Genomic_DNA"/>
</dbReference>
<sequence length="235" mass="27668">MTVNGYIYVRPEVVNMLRTFTGQVELVRPAVTRFATSFLTIQRIHKQKNNLRKMFTSPEWSSSKWAKESGGKQVQSIILMISFWRSIIDILKIFGPLVRVLRLVDGEKRLAMGYIYEAMDRAKEVIIKSFNEKEDKYMNVLKIVDKRWESQLHRPLHAAGHYLNPEYFYYNLTIAEDGEIMEDLYKTMQRLIPSHEEQDKIIDQLTLYRNAEGLFGIEFAIRHRKIKSPGKLHNI</sequence>
<name>A0AAP0BQ09_9ASPA</name>
<reference evidence="1 2" key="1">
    <citation type="journal article" date="2022" name="Nat. Plants">
        <title>Genomes of leafy and leafless Platanthera orchids illuminate the evolution of mycoheterotrophy.</title>
        <authorList>
            <person name="Li M.H."/>
            <person name="Liu K.W."/>
            <person name="Li Z."/>
            <person name="Lu H.C."/>
            <person name="Ye Q.L."/>
            <person name="Zhang D."/>
            <person name="Wang J.Y."/>
            <person name="Li Y.F."/>
            <person name="Zhong Z.M."/>
            <person name="Liu X."/>
            <person name="Yu X."/>
            <person name="Liu D.K."/>
            <person name="Tu X.D."/>
            <person name="Liu B."/>
            <person name="Hao Y."/>
            <person name="Liao X.Y."/>
            <person name="Jiang Y.T."/>
            <person name="Sun W.H."/>
            <person name="Chen J."/>
            <person name="Chen Y.Q."/>
            <person name="Ai Y."/>
            <person name="Zhai J.W."/>
            <person name="Wu S.S."/>
            <person name="Zhou Z."/>
            <person name="Hsiao Y.Y."/>
            <person name="Wu W.L."/>
            <person name="Chen Y.Y."/>
            <person name="Lin Y.F."/>
            <person name="Hsu J.L."/>
            <person name="Li C.Y."/>
            <person name="Wang Z.W."/>
            <person name="Zhao X."/>
            <person name="Zhong W.Y."/>
            <person name="Ma X.K."/>
            <person name="Ma L."/>
            <person name="Huang J."/>
            <person name="Chen G.Z."/>
            <person name="Huang M.Z."/>
            <person name="Huang L."/>
            <person name="Peng D.H."/>
            <person name="Luo Y.B."/>
            <person name="Zou S.Q."/>
            <person name="Chen S.P."/>
            <person name="Lan S."/>
            <person name="Tsai W.C."/>
            <person name="Van de Peer Y."/>
            <person name="Liu Z.J."/>
        </authorList>
    </citation>
    <scope>NUCLEOTIDE SEQUENCE [LARGE SCALE GENOMIC DNA]</scope>
    <source>
        <strain evidence="1">Lor287</strain>
    </source>
</reference>
<dbReference type="Proteomes" id="UP001418222">
    <property type="component" value="Unassembled WGS sequence"/>
</dbReference>
<proteinExistence type="predicted"/>
<dbReference type="SUPFAM" id="SSF53098">
    <property type="entry name" value="Ribonuclease H-like"/>
    <property type="match status" value="1"/>
</dbReference>
<protein>
    <submittedName>
        <fullName evidence="1">Uncharacterized protein</fullName>
    </submittedName>
</protein>